<reference evidence="2 3" key="1">
    <citation type="submission" date="2019-10" db="EMBL/GenBank/DDBJ databases">
        <authorList>
            <person name="Wolf R A."/>
        </authorList>
    </citation>
    <scope>NUCLEOTIDE SEQUENCE [LARGE SCALE GENOMIC DNA]</scope>
    <source>
        <strain evidence="2">Collinsella_intestinalis_DSM_13632</strain>
    </source>
</reference>
<dbReference type="SUPFAM" id="SSF159894">
    <property type="entry name" value="YgaC/TfoX-N like"/>
    <property type="match status" value="1"/>
</dbReference>
<dbReference type="InterPro" id="IPR007076">
    <property type="entry name" value="TfoX_N"/>
</dbReference>
<dbReference type="Proteomes" id="UP000405524">
    <property type="component" value="Unassembled WGS sequence"/>
</dbReference>
<name>A0A5K1IVS0_9ACTN</name>
<evidence type="ECO:0000259" key="1">
    <source>
        <dbReference type="Pfam" id="PF04993"/>
    </source>
</evidence>
<accession>A0A5K1IVS0</accession>
<dbReference type="EMBL" id="CABWIC010000007">
    <property type="protein sequence ID" value="VWL93089.1"/>
    <property type="molecule type" value="Genomic_DNA"/>
</dbReference>
<dbReference type="Gene3D" id="3.30.1460.30">
    <property type="entry name" value="YgaC/TfoX-N like chaperone"/>
    <property type="match status" value="1"/>
</dbReference>
<dbReference type="Pfam" id="PF04993">
    <property type="entry name" value="TfoX_N"/>
    <property type="match status" value="1"/>
</dbReference>
<organism evidence="2 3">
    <name type="scientific">Collinsella intestinalis</name>
    <dbReference type="NCBI Taxonomy" id="147207"/>
    <lineage>
        <taxon>Bacteria</taxon>
        <taxon>Bacillati</taxon>
        <taxon>Actinomycetota</taxon>
        <taxon>Coriobacteriia</taxon>
        <taxon>Coriobacteriales</taxon>
        <taxon>Coriobacteriaceae</taxon>
        <taxon>Collinsella</taxon>
    </lineage>
</organism>
<evidence type="ECO:0000313" key="3">
    <source>
        <dbReference type="Proteomes" id="UP000405524"/>
    </source>
</evidence>
<dbReference type="OrthoDB" id="8687154at2"/>
<proteinExistence type="predicted"/>
<feature type="domain" description="TfoX N-terminal" evidence="1">
    <location>
        <begin position="13"/>
        <end position="60"/>
    </location>
</feature>
<evidence type="ECO:0000313" key="2">
    <source>
        <dbReference type="EMBL" id="VWL93089.1"/>
    </source>
</evidence>
<dbReference type="GeneID" id="77465683"/>
<gene>
    <name evidence="2" type="ORF">JKKLCJKK_00699</name>
</gene>
<dbReference type="AlphaFoldDB" id="A0A5K1IVS0"/>
<dbReference type="RefSeq" id="WP_152063330.1">
    <property type="nucleotide sequence ID" value="NZ_CABWIC010000007.1"/>
</dbReference>
<protein>
    <recommendedName>
        <fullName evidence="1">TfoX N-terminal domain-containing protein</fullName>
    </recommendedName>
</protein>
<sequence>MASSQGYFDYVLDLLSGVEGLTTRKMMGEYLLYSEGTLFGGVYDDRLLIKETPASASALGTTAVPYEGARPMRLVDSDDGDALSRLVGAVCAELRGGPARRARR</sequence>